<protein>
    <submittedName>
        <fullName evidence="1">Uncharacterized protein</fullName>
    </submittedName>
</protein>
<evidence type="ECO:0000313" key="1">
    <source>
        <dbReference type="EMBL" id="CAG7730205.1"/>
    </source>
</evidence>
<dbReference type="EMBL" id="CAJVCH010190554">
    <property type="protein sequence ID" value="CAG7730205.1"/>
    <property type="molecule type" value="Genomic_DNA"/>
</dbReference>
<proteinExistence type="predicted"/>
<dbReference type="Proteomes" id="UP000708208">
    <property type="component" value="Unassembled WGS sequence"/>
</dbReference>
<organism evidence="1 2">
    <name type="scientific">Allacma fusca</name>
    <dbReference type="NCBI Taxonomy" id="39272"/>
    <lineage>
        <taxon>Eukaryota</taxon>
        <taxon>Metazoa</taxon>
        <taxon>Ecdysozoa</taxon>
        <taxon>Arthropoda</taxon>
        <taxon>Hexapoda</taxon>
        <taxon>Collembola</taxon>
        <taxon>Symphypleona</taxon>
        <taxon>Sminthuridae</taxon>
        <taxon>Allacma</taxon>
    </lineage>
</organism>
<name>A0A8J2P351_9HEXA</name>
<keyword evidence="2" id="KW-1185">Reference proteome</keyword>
<sequence>DCTAIIASSWLNTTQTTTRWPPYKSNHKFELAVKLREKPGKNWETWPCQVIKSYDTYAIARTYGLPRSVLTSDLSEAEDIGTRQRTRKRYLESDSDEIENLTHPCCQQKKSLALKFSSGSTGSICHQS</sequence>
<reference evidence="1" key="1">
    <citation type="submission" date="2021-06" db="EMBL/GenBank/DDBJ databases">
        <authorList>
            <person name="Hodson N. C."/>
            <person name="Mongue J. A."/>
            <person name="Jaron S. K."/>
        </authorList>
    </citation>
    <scope>NUCLEOTIDE SEQUENCE</scope>
</reference>
<dbReference type="AlphaFoldDB" id="A0A8J2P351"/>
<comment type="caution">
    <text evidence="1">The sequence shown here is derived from an EMBL/GenBank/DDBJ whole genome shotgun (WGS) entry which is preliminary data.</text>
</comment>
<accession>A0A8J2P351</accession>
<feature type="non-terminal residue" evidence="1">
    <location>
        <position position="1"/>
    </location>
</feature>
<evidence type="ECO:0000313" key="2">
    <source>
        <dbReference type="Proteomes" id="UP000708208"/>
    </source>
</evidence>
<gene>
    <name evidence="1" type="ORF">AFUS01_LOCUS18867</name>
</gene>
<dbReference type="OrthoDB" id="10069532at2759"/>